<dbReference type="AlphaFoldDB" id="A0A7M4DEH7"/>
<name>A0A7M4DEH7_9MICO</name>
<gene>
    <name evidence="1" type="ORF">HALOF300_00517</name>
</gene>
<dbReference type="EMBL" id="CACRYJ010000007">
    <property type="protein sequence ID" value="VZO35320.1"/>
    <property type="molecule type" value="Genomic_DNA"/>
</dbReference>
<evidence type="ECO:0000313" key="2">
    <source>
        <dbReference type="Proteomes" id="UP000419743"/>
    </source>
</evidence>
<evidence type="ECO:0000313" key="1">
    <source>
        <dbReference type="EMBL" id="VZO35320.1"/>
    </source>
</evidence>
<protein>
    <recommendedName>
        <fullName evidence="3">Outer membrane protein assembly factor BamB</fullName>
    </recommendedName>
</protein>
<proteinExistence type="predicted"/>
<dbReference type="SUPFAM" id="SSF50998">
    <property type="entry name" value="Quinoprotein alcohol dehydrogenase-like"/>
    <property type="match status" value="1"/>
</dbReference>
<dbReference type="InterPro" id="IPR011047">
    <property type="entry name" value="Quinoprotein_ADH-like_sf"/>
</dbReference>
<sequence length="432" mass="45557">MGPVGAEEFVLDFDEPDPAPERSEEARGLARRWWGGPGVPRPLALWAGVAVLLVVAGILVAPPPPGPSWGVGPGWSSPPVQEWTVPLVAVEEFPGVSIREDHVLVVGADRLDAYDRADGTHRWSVTGVEDCVLAEASTVCVSGSPADSEVVIVSDDGTVRKVVVPGVVAATLHRGDLAILTESADGGYELTLQSGLDPAEPTWSATVEAPDEMLRDASPRVVVWDELLLVIGTGALFRARNGERVPGSWAYQLDDGPLIGWRGNSTQQILPGTDRVMDLAGVGWPALIDDGSPPQVTIMQATDATDFVEAVAEDGQVLWQSPFAFPIARIGNALLLGGPDASVAREPSSGDLLWTVPENLACPCRGDASGLLVYAYGMGPDGALADTRMIGLRIADGEILWEVPLGDSALLADTDDAFAVLADQQLTLYSRN</sequence>
<dbReference type="Proteomes" id="UP000419743">
    <property type="component" value="Unassembled WGS sequence"/>
</dbReference>
<organism evidence="1 2">
    <name type="scientific">Occultella aeris</name>
    <dbReference type="NCBI Taxonomy" id="2761496"/>
    <lineage>
        <taxon>Bacteria</taxon>
        <taxon>Bacillati</taxon>
        <taxon>Actinomycetota</taxon>
        <taxon>Actinomycetes</taxon>
        <taxon>Micrococcales</taxon>
        <taxon>Ruaniaceae</taxon>
        <taxon>Occultella</taxon>
    </lineage>
</organism>
<accession>A0A7M4DEH7</accession>
<dbReference type="RefSeq" id="WP_156739087.1">
    <property type="nucleotide sequence ID" value="NZ_CACRYJ010000007.1"/>
</dbReference>
<keyword evidence="2" id="KW-1185">Reference proteome</keyword>
<evidence type="ECO:0008006" key="3">
    <source>
        <dbReference type="Google" id="ProtNLM"/>
    </source>
</evidence>
<comment type="caution">
    <text evidence="1">The sequence shown here is derived from an EMBL/GenBank/DDBJ whole genome shotgun (WGS) entry which is preliminary data.</text>
</comment>
<reference evidence="1 2" key="1">
    <citation type="submission" date="2019-11" db="EMBL/GenBank/DDBJ databases">
        <authorList>
            <person name="Criscuolo A."/>
        </authorList>
    </citation>
    <scope>NUCLEOTIDE SEQUENCE [LARGE SCALE GENOMIC DNA]</scope>
    <source>
        <strain evidence="1">CIP111667</strain>
    </source>
</reference>